<feature type="domain" description="EGF-like" evidence="2">
    <location>
        <begin position="159"/>
        <end position="192"/>
    </location>
</feature>
<dbReference type="PANTHER" id="PTHR23275">
    <property type="entry name" value="CABRIOLET.-RELATED"/>
    <property type="match status" value="1"/>
</dbReference>
<evidence type="ECO:0000313" key="3">
    <source>
        <dbReference type="EMBL" id="EFN55896.1"/>
    </source>
</evidence>
<dbReference type="InterPro" id="IPR052798">
    <property type="entry name" value="Giardia_VSA"/>
</dbReference>
<feature type="domain" description="EGF-like" evidence="2">
    <location>
        <begin position="62"/>
        <end position="93"/>
    </location>
</feature>
<evidence type="ECO:0000256" key="1">
    <source>
        <dbReference type="SAM" id="SignalP"/>
    </source>
</evidence>
<dbReference type="PANTHER" id="PTHR23275:SF100">
    <property type="entry name" value="EGF-LIKE DOMAIN-CONTAINING PROTEIN"/>
    <property type="match status" value="1"/>
</dbReference>
<dbReference type="RefSeq" id="XP_005847998.1">
    <property type="nucleotide sequence ID" value="XM_005847936.1"/>
</dbReference>
<keyword evidence="4" id="KW-1185">Reference proteome</keyword>
<feature type="domain" description="EGF-like" evidence="2">
    <location>
        <begin position="27"/>
        <end position="61"/>
    </location>
</feature>
<dbReference type="InterPro" id="IPR000742">
    <property type="entry name" value="EGF"/>
</dbReference>
<accession>E1ZDP2</accession>
<dbReference type="Proteomes" id="UP000008141">
    <property type="component" value="Unassembled WGS sequence"/>
</dbReference>
<reference evidence="3 4" key="1">
    <citation type="journal article" date="2010" name="Plant Cell">
        <title>The Chlorella variabilis NC64A genome reveals adaptation to photosymbiosis, coevolution with viruses, and cryptic sex.</title>
        <authorList>
            <person name="Blanc G."/>
            <person name="Duncan G."/>
            <person name="Agarkova I."/>
            <person name="Borodovsky M."/>
            <person name="Gurnon J."/>
            <person name="Kuo A."/>
            <person name="Lindquist E."/>
            <person name="Lucas S."/>
            <person name="Pangilinan J."/>
            <person name="Polle J."/>
            <person name="Salamov A."/>
            <person name="Terry A."/>
            <person name="Yamada T."/>
            <person name="Dunigan D.D."/>
            <person name="Grigoriev I.V."/>
            <person name="Claverie J.M."/>
            <person name="Van Etten J.L."/>
        </authorList>
    </citation>
    <scope>NUCLEOTIDE SEQUENCE [LARGE SCALE GENOMIC DNA]</scope>
    <source>
        <strain evidence="3 4">NC64A</strain>
    </source>
</reference>
<dbReference type="AlphaFoldDB" id="E1ZDP2"/>
<dbReference type="SMART" id="SM00181">
    <property type="entry name" value="EGF"/>
    <property type="match status" value="5"/>
</dbReference>
<organism evidence="4">
    <name type="scientific">Chlorella variabilis</name>
    <name type="common">Green alga</name>
    <dbReference type="NCBI Taxonomy" id="554065"/>
    <lineage>
        <taxon>Eukaryota</taxon>
        <taxon>Viridiplantae</taxon>
        <taxon>Chlorophyta</taxon>
        <taxon>core chlorophytes</taxon>
        <taxon>Trebouxiophyceae</taxon>
        <taxon>Chlorellales</taxon>
        <taxon>Chlorellaceae</taxon>
        <taxon>Chlorella clade</taxon>
        <taxon>Chlorella</taxon>
    </lineage>
</organism>
<sequence>MRQSPVPFGALLFAALGVLAGGAQGAKCNRSLTGCAECTKNSSTCSLCRAGYRLLRAGTCVPCTANCLLCPTGAGVCSMCADGYYRTTTGRCALCQKGCAGKCAADGSCPGRCRPGYGKVGRNCRQCTKPNCENCDGSKGICRRCEALGYGLVGGACRLCAVENCDLCVDGNLKACQTCAFGFYLTPGRKCERACCRDLSLLAAGRVCVQCSAGCMEGECRPDGTCKQCKSKFGLVNGRCKACVLQDNFPDEQSCLRCDGNELKCTKCELHHGLMSPTYCQKCDTDVSDDTCDQCDGDIFKCSQCGATQFLMPNKLCKDCSAAMGNCAACTNATTCTQCWVGHTLEPEPRQGRADLFPHPEHNSTDFKFHLQIACLSNRAESWHACRTVLFVSCALCLWVVAVREPESLFLSVKVEAIVPAAGSLPPPLPRATRRHFVVATPTADHRHGLVKGMRAWRRGVRTLVLTNASGEVLEHSYWSRWSRKGQQEAREKGEVFEGLRNSQPPKPSQPRCLPCTFDDTGLDLQRAHAFKTCNCTAQAMHAAFKRLLTGANQWRDFPRTPPINSIDGAGGAVFSAGLLRQLDAKLYASCVAGKEGRTGGPTTCGGGDCLLTMCMWHQGFGYTDPGFQLRHRSIHPDMFLFNGARSDWHQVANWAADAMVGACPPLTPAPATNCSRLWLDHTVSVHTGGANMTDYGEGGARVARFLHLMALYASSFTPALEGLVGRLRLA</sequence>
<dbReference type="InParanoid" id="E1ZDP2"/>
<dbReference type="OrthoDB" id="515847at2759"/>
<keyword evidence="1" id="KW-0732">Signal</keyword>
<protein>
    <recommendedName>
        <fullName evidence="2">EGF-like domain-containing protein</fullName>
    </recommendedName>
</protein>
<proteinExistence type="predicted"/>
<name>E1ZDP2_CHLVA</name>
<feature type="signal peptide" evidence="1">
    <location>
        <begin position="1"/>
        <end position="25"/>
    </location>
</feature>
<dbReference type="KEGG" id="cvr:CHLNCDRAFT_57784"/>
<dbReference type="SUPFAM" id="SSF57184">
    <property type="entry name" value="Growth factor receptor domain"/>
    <property type="match status" value="2"/>
</dbReference>
<dbReference type="InterPro" id="IPR009030">
    <property type="entry name" value="Growth_fac_rcpt_cys_sf"/>
</dbReference>
<feature type="domain" description="EGF-like" evidence="2">
    <location>
        <begin position="94"/>
        <end position="125"/>
    </location>
</feature>
<gene>
    <name evidence="3" type="ORF">CHLNCDRAFT_57784</name>
</gene>
<feature type="domain" description="EGF-like" evidence="2">
    <location>
        <begin position="210"/>
        <end position="241"/>
    </location>
</feature>
<dbReference type="EMBL" id="GL433843">
    <property type="protein sequence ID" value="EFN55896.1"/>
    <property type="molecule type" value="Genomic_DNA"/>
</dbReference>
<evidence type="ECO:0000313" key="4">
    <source>
        <dbReference type="Proteomes" id="UP000008141"/>
    </source>
</evidence>
<evidence type="ECO:0000259" key="2">
    <source>
        <dbReference type="SMART" id="SM00181"/>
    </source>
</evidence>
<dbReference type="GeneID" id="17355430"/>
<feature type="chain" id="PRO_5003155846" description="EGF-like domain-containing protein" evidence="1">
    <location>
        <begin position="26"/>
        <end position="731"/>
    </location>
</feature>